<evidence type="ECO:0000256" key="7">
    <source>
        <dbReference type="ARBA" id="ARBA00022842"/>
    </source>
</evidence>
<evidence type="ECO:0000259" key="9">
    <source>
        <dbReference type="PROSITE" id="PS50011"/>
    </source>
</evidence>
<feature type="domain" description="Protein kinase" evidence="9">
    <location>
        <begin position="315"/>
        <end position="606"/>
    </location>
</feature>
<evidence type="ECO:0000313" key="12">
    <source>
        <dbReference type="Proteomes" id="UP000822688"/>
    </source>
</evidence>
<proteinExistence type="inferred from homology"/>
<dbReference type="GO" id="GO:0005524">
    <property type="term" value="F:ATP binding"/>
    <property type="evidence" value="ECO:0007669"/>
    <property type="project" value="UniProtKB-UniRule"/>
</dbReference>
<organism evidence="11 12">
    <name type="scientific">Ceratodon purpureus</name>
    <name type="common">Fire moss</name>
    <name type="synonym">Dicranum purpureum</name>
    <dbReference type="NCBI Taxonomy" id="3225"/>
    <lineage>
        <taxon>Eukaryota</taxon>
        <taxon>Viridiplantae</taxon>
        <taxon>Streptophyta</taxon>
        <taxon>Embryophyta</taxon>
        <taxon>Bryophyta</taxon>
        <taxon>Bryophytina</taxon>
        <taxon>Bryopsida</taxon>
        <taxon>Dicranidae</taxon>
        <taxon>Pseudoditrichales</taxon>
        <taxon>Ditrichaceae</taxon>
        <taxon>Ceratodon</taxon>
    </lineage>
</organism>
<gene>
    <name evidence="11" type="ORF">KC19_10G170600</name>
</gene>
<dbReference type="InterPro" id="IPR011009">
    <property type="entry name" value="Kinase-like_dom_sf"/>
</dbReference>
<dbReference type="Gene3D" id="3.40.630.30">
    <property type="match status" value="1"/>
</dbReference>
<feature type="domain" description="N-acetyltransferase" evidence="10">
    <location>
        <begin position="79"/>
        <end position="228"/>
    </location>
</feature>
<dbReference type="AlphaFoldDB" id="A0A8T0GNZ3"/>
<dbReference type="CDD" id="cd04301">
    <property type="entry name" value="NAT_SF"/>
    <property type="match status" value="1"/>
</dbReference>
<dbReference type="PANTHER" id="PTHR24055">
    <property type="entry name" value="MITOGEN-ACTIVATED PROTEIN KINASE"/>
    <property type="match status" value="1"/>
</dbReference>
<keyword evidence="3" id="KW-0808">Transferase</keyword>
<dbReference type="PROSITE" id="PS00108">
    <property type="entry name" value="PROTEIN_KINASE_ST"/>
    <property type="match status" value="1"/>
</dbReference>
<evidence type="ECO:0000256" key="5">
    <source>
        <dbReference type="ARBA" id="ARBA00022777"/>
    </source>
</evidence>
<dbReference type="GO" id="GO:0016747">
    <property type="term" value="F:acyltransferase activity, transferring groups other than amino-acyl groups"/>
    <property type="evidence" value="ECO:0007669"/>
    <property type="project" value="InterPro"/>
</dbReference>
<dbReference type="InterPro" id="IPR017441">
    <property type="entry name" value="Protein_kinase_ATP_BS"/>
</dbReference>
<dbReference type="Gene3D" id="1.10.510.10">
    <property type="entry name" value="Transferase(Phosphotransferase) domain 1"/>
    <property type="match status" value="1"/>
</dbReference>
<keyword evidence="6 8" id="KW-0067">ATP-binding</keyword>
<keyword evidence="12" id="KW-1185">Reference proteome</keyword>
<accession>A0A8T0GNZ3</accession>
<dbReference type="FunFam" id="3.30.200.20:FF:000046">
    <property type="entry name" value="Mitogen-activated protein kinase"/>
    <property type="match status" value="1"/>
</dbReference>
<dbReference type="Gene3D" id="3.30.200.20">
    <property type="entry name" value="Phosphorylase Kinase, domain 1"/>
    <property type="match status" value="1"/>
</dbReference>
<dbReference type="GO" id="GO:0000165">
    <property type="term" value="P:MAPK cascade"/>
    <property type="evidence" value="ECO:0007669"/>
    <property type="project" value="UniProtKB-ARBA"/>
</dbReference>
<sequence length="651" mass="74298">MDRKKHHLDQGSSSREKLLDDFKDAENAVRAAAAKGDPILEFPTFRTYNRNGLNVMLEAGSGDAITDSTKQCMEKLLMMNMEVLFGPHEWPAEENMKRWEMVSPEARYIFARKSPAPGEADSSASFSDPVVAFVHFRFGLEHEVPVLYIYETQLEKSVQGKGLGKFLMQLLELVARKNNMRAVLLAVHKRNTRALSFYTGRLGYTVATRSRSTWENSQTGTEMKYEILCKSFEVEDRAVVVERQGDMDCASRHEYDKESGDASCQTVEAENQALEDQRPDMECESRIGNVVENLPEMKYTQYNVRGDKFEVYDKYVMIGPIGHGAYGDVCAFTNRETGEKVAIKKIGNAFQNNTTARRTLREILLLRHTEHDNIIPIRDIIVPANIEDFHDAYIANELMDTDLHQIVRSTKLDEYHCQFLLYQLLRGLKYIHSANILHRDLKPSNLLINCNDCLLKICDFGLARTSAEDDFLTEYVVTRPYRAPELLLGSRMYTAAVDMWSVGCIFMEMLTGQPLFPIRSRQEHPVNHLKLITELLGTPDASDLSFLQNPDARQRIQMALLGQERKPLISRFPQTTAIACDLAEKMLRFNPSNRITAEEALAHPYLAALHDLSDEPTCHLMFDFDAYLPNLTVDHVKHLIWREATLINSPQ</sequence>
<dbReference type="PROSITE" id="PS00107">
    <property type="entry name" value="PROTEIN_KINASE_ATP"/>
    <property type="match status" value="1"/>
</dbReference>
<name>A0A8T0GNZ3_CERPU</name>
<dbReference type="InterPro" id="IPR008271">
    <property type="entry name" value="Ser/Thr_kinase_AS"/>
</dbReference>
<evidence type="ECO:0000313" key="11">
    <source>
        <dbReference type="EMBL" id="KAG0560307.1"/>
    </source>
</evidence>
<dbReference type="PROSITE" id="PS51186">
    <property type="entry name" value="GNAT"/>
    <property type="match status" value="1"/>
</dbReference>
<dbReference type="PROSITE" id="PS50011">
    <property type="entry name" value="PROTEIN_KINASE_DOM"/>
    <property type="match status" value="1"/>
</dbReference>
<comment type="caution">
    <text evidence="11">The sequence shown here is derived from an EMBL/GenBank/DDBJ whole genome shotgun (WGS) entry which is preliminary data.</text>
</comment>
<dbReference type="EMBL" id="CM026431">
    <property type="protein sequence ID" value="KAG0560307.1"/>
    <property type="molecule type" value="Genomic_DNA"/>
</dbReference>
<dbReference type="SMART" id="SM00220">
    <property type="entry name" value="S_TKc"/>
    <property type="match status" value="1"/>
</dbReference>
<dbReference type="SUPFAM" id="SSF55729">
    <property type="entry name" value="Acyl-CoA N-acyltransferases (Nat)"/>
    <property type="match status" value="1"/>
</dbReference>
<dbReference type="InterPro" id="IPR050117">
    <property type="entry name" value="MAPK"/>
</dbReference>
<dbReference type="InterPro" id="IPR000182">
    <property type="entry name" value="GNAT_dom"/>
</dbReference>
<dbReference type="InterPro" id="IPR000719">
    <property type="entry name" value="Prot_kinase_dom"/>
</dbReference>
<evidence type="ECO:0000256" key="1">
    <source>
        <dbReference type="ARBA" id="ARBA00008832"/>
    </source>
</evidence>
<dbReference type="SUPFAM" id="SSF56112">
    <property type="entry name" value="Protein kinase-like (PK-like)"/>
    <property type="match status" value="1"/>
</dbReference>
<dbReference type="GO" id="GO:0004674">
    <property type="term" value="F:protein serine/threonine kinase activity"/>
    <property type="evidence" value="ECO:0007669"/>
    <property type="project" value="UniProtKB-KW"/>
</dbReference>
<keyword evidence="4 8" id="KW-0547">Nucleotide-binding</keyword>
<dbReference type="FunFam" id="1.10.510.10:FF:000098">
    <property type="entry name" value="Mitogen-activated protein kinase 1"/>
    <property type="match status" value="1"/>
</dbReference>
<evidence type="ECO:0000256" key="8">
    <source>
        <dbReference type="PROSITE-ProRule" id="PRU10141"/>
    </source>
</evidence>
<evidence type="ECO:0000256" key="6">
    <source>
        <dbReference type="ARBA" id="ARBA00022840"/>
    </source>
</evidence>
<evidence type="ECO:0000259" key="10">
    <source>
        <dbReference type="PROSITE" id="PS51186"/>
    </source>
</evidence>
<evidence type="ECO:0000256" key="3">
    <source>
        <dbReference type="ARBA" id="ARBA00022679"/>
    </source>
</evidence>
<dbReference type="Pfam" id="PF00069">
    <property type="entry name" value="Pkinase"/>
    <property type="match status" value="1"/>
</dbReference>
<evidence type="ECO:0008006" key="13">
    <source>
        <dbReference type="Google" id="ProtNLM"/>
    </source>
</evidence>
<comment type="similarity">
    <text evidence="1">Belongs to the protein kinase superfamily. CMGC Ser/Thr protein kinase family. MAP kinase subfamily.</text>
</comment>
<evidence type="ECO:0000256" key="2">
    <source>
        <dbReference type="ARBA" id="ARBA00022527"/>
    </source>
</evidence>
<dbReference type="InterPro" id="IPR016181">
    <property type="entry name" value="Acyl_CoA_acyltransferase"/>
</dbReference>
<protein>
    <recommendedName>
        <fullName evidence="13">Mitogen-activated protein kinase</fullName>
    </recommendedName>
</protein>
<keyword evidence="5" id="KW-0418">Kinase</keyword>
<feature type="binding site" evidence="8">
    <location>
        <position position="345"/>
    </location>
    <ligand>
        <name>ATP</name>
        <dbReference type="ChEBI" id="CHEBI:30616"/>
    </ligand>
</feature>
<reference evidence="11" key="1">
    <citation type="submission" date="2020-06" db="EMBL/GenBank/DDBJ databases">
        <title>WGS assembly of Ceratodon purpureus strain R40.</title>
        <authorList>
            <person name="Carey S.B."/>
            <person name="Jenkins J."/>
            <person name="Shu S."/>
            <person name="Lovell J.T."/>
            <person name="Sreedasyam A."/>
            <person name="Maumus F."/>
            <person name="Tiley G.P."/>
            <person name="Fernandez-Pozo N."/>
            <person name="Barry K."/>
            <person name="Chen C."/>
            <person name="Wang M."/>
            <person name="Lipzen A."/>
            <person name="Daum C."/>
            <person name="Saski C.A."/>
            <person name="Payton A.C."/>
            <person name="Mcbreen J.C."/>
            <person name="Conrad R.E."/>
            <person name="Kollar L.M."/>
            <person name="Olsson S."/>
            <person name="Huttunen S."/>
            <person name="Landis J.B."/>
            <person name="Wickett N.J."/>
            <person name="Johnson M.G."/>
            <person name="Rensing S.A."/>
            <person name="Grimwood J."/>
            <person name="Schmutz J."/>
            <person name="Mcdaniel S.F."/>
        </authorList>
    </citation>
    <scope>NUCLEOTIDE SEQUENCE</scope>
    <source>
        <strain evidence="11">R40</strain>
    </source>
</reference>
<keyword evidence="2" id="KW-0723">Serine/threonine-protein kinase</keyword>
<dbReference type="Pfam" id="PF00583">
    <property type="entry name" value="Acetyltransf_1"/>
    <property type="match status" value="1"/>
</dbReference>
<dbReference type="Proteomes" id="UP000822688">
    <property type="component" value="Chromosome 10"/>
</dbReference>
<keyword evidence="7" id="KW-0460">Magnesium</keyword>
<evidence type="ECO:0000256" key="4">
    <source>
        <dbReference type="ARBA" id="ARBA00022741"/>
    </source>
</evidence>